<name>A0A0V1CCQ3_TRIBR</name>
<dbReference type="OrthoDB" id="5932291at2759"/>
<proteinExistence type="predicted"/>
<organism evidence="2 3">
    <name type="scientific">Trichinella britovi</name>
    <name type="common">Parasitic roundworm</name>
    <dbReference type="NCBI Taxonomy" id="45882"/>
    <lineage>
        <taxon>Eukaryota</taxon>
        <taxon>Metazoa</taxon>
        <taxon>Ecdysozoa</taxon>
        <taxon>Nematoda</taxon>
        <taxon>Enoplea</taxon>
        <taxon>Dorylaimia</taxon>
        <taxon>Trichinellida</taxon>
        <taxon>Trichinellidae</taxon>
        <taxon>Trichinella</taxon>
    </lineage>
</organism>
<gene>
    <name evidence="2" type="ORF">T03_1398</name>
</gene>
<keyword evidence="1" id="KW-1133">Transmembrane helix</keyword>
<reference evidence="2 3" key="1">
    <citation type="submission" date="2015-01" db="EMBL/GenBank/DDBJ databases">
        <title>Evolution of Trichinella species and genotypes.</title>
        <authorList>
            <person name="Korhonen P.K."/>
            <person name="Edoardo P."/>
            <person name="Giuseppe L.R."/>
            <person name="Gasser R.B."/>
        </authorList>
    </citation>
    <scope>NUCLEOTIDE SEQUENCE [LARGE SCALE GENOMIC DNA]</scope>
    <source>
        <strain evidence="2">ISS120</strain>
    </source>
</reference>
<comment type="caution">
    <text evidence="2">The sequence shown here is derived from an EMBL/GenBank/DDBJ whole genome shotgun (WGS) entry which is preliminary data.</text>
</comment>
<evidence type="ECO:0000256" key="1">
    <source>
        <dbReference type="SAM" id="Phobius"/>
    </source>
</evidence>
<dbReference type="Proteomes" id="UP000054653">
    <property type="component" value="Unassembled WGS sequence"/>
</dbReference>
<dbReference type="AlphaFoldDB" id="A0A0V1CCQ3"/>
<sequence>MWKYGSVRVTRNRQEAACLSVISVLCCVIILGVRVDCDQCTFVSIDKRSPSLNKAGFHCLSYVVIRS</sequence>
<evidence type="ECO:0000313" key="3">
    <source>
        <dbReference type="Proteomes" id="UP000054653"/>
    </source>
</evidence>
<accession>A0A0V1CCQ3</accession>
<keyword evidence="3" id="KW-1185">Reference proteome</keyword>
<protein>
    <submittedName>
        <fullName evidence="2">Uncharacterized protein</fullName>
    </submittedName>
</protein>
<evidence type="ECO:0000313" key="2">
    <source>
        <dbReference type="EMBL" id="KRY46962.1"/>
    </source>
</evidence>
<keyword evidence="1" id="KW-0812">Transmembrane</keyword>
<dbReference type="EMBL" id="JYDI01000263">
    <property type="protein sequence ID" value="KRY46962.1"/>
    <property type="molecule type" value="Genomic_DNA"/>
</dbReference>
<keyword evidence="1" id="KW-0472">Membrane</keyword>
<feature type="transmembrane region" description="Helical" evidence="1">
    <location>
        <begin position="16"/>
        <end position="35"/>
    </location>
</feature>